<organism evidence="1 2">
    <name type="scientific">Mytilus coruscus</name>
    <name type="common">Sea mussel</name>
    <dbReference type="NCBI Taxonomy" id="42192"/>
    <lineage>
        <taxon>Eukaryota</taxon>
        <taxon>Metazoa</taxon>
        <taxon>Spiralia</taxon>
        <taxon>Lophotrochozoa</taxon>
        <taxon>Mollusca</taxon>
        <taxon>Bivalvia</taxon>
        <taxon>Autobranchia</taxon>
        <taxon>Pteriomorphia</taxon>
        <taxon>Mytilida</taxon>
        <taxon>Mytiloidea</taxon>
        <taxon>Mytilidae</taxon>
        <taxon>Mytilinae</taxon>
        <taxon>Mytilus</taxon>
    </lineage>
</organism>
<dbReference type="EMBL" id="CACVKT020002753">
    <property type="protein sequence ID" value="CAC5379897.1"/>
    <property type="molecule type" value="Genomic_DNA"/>
</dbReference>
<keyword evidence="2" id="KW-1185">Reference proteome</keyword>
<evidence type="ECO:0000313" key="2">
    <source>
        <dbReference type="Proteomes" id="UP000507470"/>
    </source>
</evidence>
<dbReference type="InterPro" id="IPR011042">
    <property type="entry name" value="6-blade_b-propeller_TolB-like"/>
</dbReference>
<protein>
    <submittedName>
        <fullName evidence="1">Uncharacterized protein</fullName>
    </submittedName>
</protein>
<proteinExistence type="predicted"/>
<dbReference type="Gene3D" id="2.120.10.30">
    <property type="entry name" value="TolB, C-terminal domain"/>
    <property type="match status" value="1"/>
</dbReference>
<gene>
    <name evidence="1" type="ORF">MCOR_15902</name>
</gene>
<dbReference type="AlphaFoldDB" id="A0A6J8BCN8"/>
<dbReference type="Proteomes" id="UP000507470">
    <property type="component" value="Unassembled WGS sequence"/>
</dbReference>
<name>A0A6J8BCN8_MYTCO</name>
<reference evidence="1 2" key="1">
    <citation type="submission" date="2020-06" db="EMBL/GenBank/DDBJ databases">
        <authorList>
            <person name="Li R."/>
            <person name="Bekaert M."/>
        </authorList>
    </citation>
    <scope>NUCLEOTIDE SEQUENCE [LARGE SCALE GENOMIC DNA]</scope>
    <source>
        <strain evidence="2">wild</strain>
    </source>
</reference>
<dbReference type="OrthoDB" id="6083692at2759"/>
<dbReference type="SUPFAM" id="SSF101898">
    <property type="entry name" value="NHL repeat"/>
    <property type="match status" value="1"/>
</dbReference>
<accession>A0A6J8BCN8</accession>
<evidence type="ECO:0000313" key="1">
    <source>
        <dbReference type="EMBL" id="CAC5379897.1"/>
    </source>
</evidence>
<sequence length="383" mass="44241">MAQIDKAVLESYKEEVIRSKMTLIGLLNVNDNLLEFGDICDILDAFTELQTRLCHYDHNYGITMPDIFEPLLKPGSIKLNQLYEAVGRIERKQRPMTNSFIAVRQKPSSHLIDNDKAFKINKSFILDFYIDSVVCPFDTDAVLVLVDSKLKIVSSNGTHEKYVSLQHDQEHVLRLVGHTQNNIYFTLIKNQTLSLFRFSQIPQQIEELDVKVTFTDVCTVDNDTLLLLNRSKSTFYETDNRSKVINTFSSEFLPKNLNCLTNRTFMHVTTVSRILMCTYDSIYTFTFSGKLEQLFQDKNSYFSQICEDFRGNVFVAIRFNGNDRVCLFTPYGHYIRDILPSTTYANKNILSLSIDRCGYLWTFSSTSNNVMRGKSKINVYPYT</sequence>